<name>A0ABW3VLC8_9PSEU</name>
<dbReference type="Gene3D" id="3.30.1360.120">
    <property type="entry name" value="Probable tRNA modification gtpase trme, domain 1"/>
    <property type="match status" value="1"/>
</dbReference>
<accession>A0ABW3VLC8</accession>
<dbReference type="InterPro" id="IPR013977">
    <property type="entry name" value="GcvT_C"/>
</dbReference>
<dbReference type="InterPro" id="IPR027266">
    <property type="entry name" value="TrmE/GcvT-like"/>
</dbReference>
<reference evidence="11" key="1">
    <citation type="journal article" date="2019" name="Int. J. Syst. Evol. Microbiol.">
        <title>The Global Catalogue of Microorganisms (GCM) 10K type strain sequencing project: providing services to taxonomists for standard genome sequencing and annotation.</title>
        <authorList>
            <consortium name="The Broad Institute Genomics Platform"/>
            <consortium name="The Broad Institute Genome Sequencing Center for Infectious Disease"/>
            <person name="Wu L."/>
            <person name="Ma J."/>
        </authorList>
    </citation>
    <scope>NUCLEOTIDE SEQUENCE [LARGE SCALE GENOMIC DNA]</scope>
    <source>
        <strain evidence="11">CCUG 49018</strain>
    </source>
</reference>
<comment type="function">
    <text evidence="7">The glycine cleavage system catalyzes the degradation of glycine.</text>
</comment>
<evidence type="ECO:0000256" key="2">
    <source>
        <dbReference type="ARBA" id="ARBA00012616"/>
    </source>
</evidence>
<comment type="caution">
    <text evidence="10">The sequence shown here is derived from an EMBL/GenBank/DDBJ whole genome shotgun (WGS) entry which is preliminary data.</text>
</comment>
<feature type="domain" description="GCVT N-terminal" evidence="8">
    <location>
        <begin position="14"/>
        <end position="271"/>
    </location>
</feature>
<dbReference type="InterPro" id="IPR022903">
    <property type="entry name" value="GcvT_bac"/>
</dbReference>
<dbReference type="HAMAP" id="MF_00259">
    <property type="entry name" value="GcvT"/>
    <property type="match status" value="1"/>
</dbReference>
<organism evidence="10 11">
    <name type="scientific">Pseudonocardia benzenivorans</name>
    <dbReference type="NCBI Taxonomy" id="228005"/>
    <lineage>
        <taxon>Bacteria</taxon>
        <taxon>Bacillati</taxon>
        <taxon>Actinomycetota</taxon>
        <taxon>Actinomycetes</taxon>
        <taxon>Pseudonocardiales</taxon>
        <taxon>Pseudonocardiaceae</taxon>
        <taxon>Pseudonocardia</taxon>
    </lineage>
</organism>
<evidence type="ECO:0000259" key="9">
    <source>
        <dbReference type="Pfam" id="PF08669"/>
    </source>
</evidence>
<dbReference type="Proteomes" id="UP001597182">
    <property type="component" value="Unassembled WGS sequence"/>
</dbReference>
<dbReference type="InterPro" id="IPR029043">
    <property type="entry name" value="GcvT/YgfZ_C"/>
</dbReference>
<dbReference type="InterPro" id="IPR006223">
    <property type="entry name" value="GcvT"/>
</dbReference>
<evidence type="ECO:0000256" key="6">
    <source>
        <dbReference type="ARBA" id="ARBA00047665"/>
    </source>
</evidence>
<dbReference type="NCBIfam" id="NF001567">
    <property type="entry name" value="PRK00389.1"/>
    <property type="match status" value="1"/>
</dbReference>
<feature type="domain" description="Aminomethyltransferase C-terminal" evidence="9">
    <location>
        <begin position="289"/>
        <end position="367"/>
    </location>
</feature>
<dbReference type="EC" id="2.1.2.10" evidence="2 7"/>
<dbReference type="GO" id="GO:0004047">
    <property type="term" value="F:aminomethyltransferase activity"/>
    <property type="evidence" value="ECO:0007669"/>
    <property type="project" value="UniProtKB-EC"/>
</dbReference>
<evidence type="ECO:0000256" key="1">
    <source>
        <dbReference type="ARBA" id="ARBA00008609"/>
    </source>
</evidence>
<comment type="similarity">
    <text evidence="1 7">Belongs to the GcvT family.</text>
</comment>
<dbReference type="InterPro" id="IPR028896">
    <property type="entry name" value="GcvT/YgfZ/DmdA"/>
</dbReference>
<comment type="subunit">
    <text evidence="7">The glycine cleavage system is composed of four proteins: P, T, L and H.</text>
</comment>
<keyword evidence="3 7" id="KW-0032">Aminotransferase</keyword>
<evidence type="ECO:0000259" key="8">
    <source>
        <dbReference type="Pfam" id="PF01571"/>
    </source>
</evidence>
<evidence type="ECO:0000256" key="3">
    <source>
        <dbReference type="ARBA" id="ARBA00022576"/>
    </source>
</evidence>
<sequence>MTANDDLVRTPLDAEHERLGATFTDFAGWRMPVRYDSDLAEHHAVRNSAGLFDLSHMGEVEFVGPQAAEALDHALAGKLSAVTVGRAKYSLLCAPDGGVLDDLVVYRLADDRFLVVVNASNAAQDAAELISRAKGFDVDVTDRSAETALIAVQGPRSPDVLRSAEPGVASILESLRYYASEPATIAGIDVLLARTGYTGEDGFELYVADEHAPALWNTLLAAGGQHALHPAGLACRDTLRLEAGMALYGHELTAGTNPFAAGLRRVVALDKEFVGHDTLAALAEDEPARVLAGLTGTGRRAGRAGATVLGADGAPVGVVTSGVLSPTLGVPIALAYIDRGLSEVGTELRVDVRGRSQPYTVSSLPFYQRA</sequence>
<protein>
    <recommendedName>
        <fullName evidence="2 7">Aminomethyltransferase</fullName>
        <ecNumber evidence="2 7">2.1.2.10</ecNumber>
    </recommendedName>
    <alternativeName>
        <fullName evidence="5 7">Glycine cleavage system T protein</fullName>
    </alternativeName>
</protein>
<evidence type="ECO:0000313" key="11">
    <source>
        <dbReference type="Proteomes" id="UP001597182"/>
    </source>
</evidence>
<gene>
    <name evidence="7 10" type="primary">gcvT</name>
    <name evidence="10" type="ORF">ACFQ34_19680</name>
</gene>
<evidence type="ECO:0000256" key="4">
    <source>
        <dbReference type="ARBA" id="ARBA00022679"/>
    </source>
</evidence>
<evidence type="ECO:0000256" key="7">
    <source>
        <dbReference type="HAMAP-Rule" id="MF_00259"/>
    </source>
</evidence>
<keyword evidence="4 7" id="KW-0808">Transferase</keyword>
<evidence type="ECO:0000256" key="5">
    <source>
        <dbReference type="ARBA" id="ARBA00031395"/>
    </source>
</evidence>
<comment type="catalytic activity">
    <reaction evidence="6 7">
        <text>N(6)-[(R)-S(8)-aminomethyldihydrolipoyl]-L-lysyl-[protein] + (6S)-5,6,7,8-tetrahydrofolate = N(6)-[(R)-dihydrolipoyl]-L-lysyl-[protein] + (6R)-5,10-methylene-5,6,7,8-tetrahydrofolate + NH4(+)</text>
        <dbReference type="Rhea" id="RHEA:16945"/>
        <dbReference type="Rhea" id="RHEA-COMP:10475"/>
        <dbReference type="Rhea" id="RHEA-COMP:10492"/>
        <dbReference type="ChEBI" id="CHEBI:15636"/>
        <dbReference type="ChEBI" id="CHEBI:28938"/>
        <dbReference type="ChEBI" id="CHEBI:57453"/>
        <dbReference type="ChEBI" id="CHEBI:83100"/>
        <dbReference type="ChEBI" id="CHEBI:83143"/>
        <dbReference type="EC" id="2.1.2.10"/>
    </reaction>
</comment>
<dbReference type="NCBIfam" id="TIGR00528">
    <property type="entry name" value="gcvT"/>
    <property type="match status" value="1"/>
</dbReference>
<dbReference type="Pfam" id="PF08669">
    <property type="entry name" value="GCV_T_C"/>
    <property type="match status" value="1"/>
</dbReference>
<evidence type="ECO:0000313" key="10">
    <source>
        <dbReference type="EMBL" id="MFD1235515.1"/>
    </source>
</evidence>
<dbReference type="PANTHER" id="PTHR43757:SF2">
    <property type="entry name" value="AMINOMETHYLTRANSFERASE, MITOCHONDRIAL"/>
    <property type="match status" value="1"/>
</dbReference>
<dbReference type="EMBL" id="JBHTMB010000164">
    <property type="protein sequence ID" value="MFD1235515.1"/>
    <property type="molecule type" value="Genomic_DNA"/>
</dbReference>
<dbReference type="PANTHER" id="PTHR43757">
    <property type="entry name" value="AMINOMETHYLTRANSFERASE"/>
    <property type="match status" value="1"/>
</dbReference>
<proteinExistence type="inferred from homology"/>
<dbReference type="SUPFAM" id="SSF101790">
    <property type="entry name" value="Aminomethyltransferase beta-barrel domain"/>
    <property type="match status" value="1"/>
</dbReference>
<dbReference type="SUPFAM" id="SSF103025">
    <property type="entry name" value="Folate-binding domain"/>
    <property type="match status" value="1"/>
</dbReference>
<dbReference type="Pfam" id="PF01571">
    <property type="entry name" value="GCV_T"/>
    <property type="match status" value="1"/>
</dbReference>
<dbReference type="RefSeq" id="WP_346090009.1">
    <property type="nucleotide sequence ID" value="NZ_BAABKS010000005.1"/>
</dbReference>
<keyword evidence="11" id="KW-1185">Reference proteome</keyword>
<dbReference type="PIRSF" id="PIRSF006487">
    <property type="entry name" value="GcvT"/>
    <property type="match status" value="1"/>
</dbReference>
<dbReference type="InterPro" id="IPR006222">
    <property type="entry name" value="GCVT_N"/>
</dbReference>